<dbReference type="Proteomes" id="UP000076580">
    <property type="component" value="Chromosome 02"/>
</dbReference>
<dbReference type="SMART" id="SM00382">
    <property type="entry name" value="AAA"/>
    <property type="match status" value="1"/>
</dbReference>
<evidence type="ECO:0000256" key="1">
    <source>
        <dbReference type="ARBA" id="ARBA00004240"/>
    </source>
</evidence>
<feature type="region of interest" description="Disordered" evidence="13">
    <location>
        <begin position="848"/>
        <end position="915"/>
    </location>
</feature>
<comment type="caution">
    <text evidence="17">The sequence shown here is derived from an EMBL/GenBank/DDBJ whole genome shotgun (WGS) entry which is preliminary data.</text>
</comment>
<dbReference type="GO" id="GO:0016887">
    <property type="term" value="F:ATP hydrolysis activity"/>
    <property type="evidence" value="ECO:0007669"/>
    <property type="project" value="InterPro"/>
</dbReference>
<keyword evidence="5" id="KW-0813">Transport</keyword>
<feature type="signal peptide" evidence="14">
    <location>
        <begin position="1"/>
        <end position="27"/>
    </location>
</feature>
<dbReference type="GO" id="GO:1990072">
    <property type="term" value="C:TRAPPIII protein complex"/>
    <property type="evidence" value="ECO:0007669"/>
    <property type="project" value="TreeGrafter"/>
</dbReference>
<evidence type="ECO:0000256" key="8">
    <source>
        <dbReference type="ARBA" id="ARBA00022801"/>
    </source>
</evidence>
<feature type="domain" description="BCS1 N-terminal" evidence="16">
    <location>
        <begin position="105"/>
        <end position="316"/>
    </location>
</feature>
<dbReference type="GO" id="GO:0005783">
    <property type="term" value="C:endoplasmic reticulum"/>
    <property type="evidence" value="ECO:0007669"/>
    <property type="project" value="UniProtKB-SubCell"/>
</dbReference>
<evidence type="ECO:0000256" key="7">
    <source>
        <dbReference type="ARBA" id="ARBA00022792"/>
    </source>
</evidence>
<dbReference type="SMART" id="SM01024">
    <property type="entry name" value="BCS1_N"/>
    <property type="match status" value="1"/>
</dbReference>
<dbReference type="CDD" id="cd14943">
    <property type="entry name" value="TRAPPC5_Trs31"/>
    <property type="match status" value="1"/>
</dbReference>
<evidence type="ECO:0000256" key="5">
    <source>
        <dbReference type="ARBA" id="ARBA00022448"/>
    </source>
</evidence>
<evidence type="ECO:0000256" key="10">
    <source>
        <dbReference type="ARBA" id="ARBA00022840"/>
    </source>
</evidence>
<feature type="chain" id="PRO_5007580706" evidence="14">
    <location>
        <begin position="28"/>
        <end position="1106"/>
    </location>
</feature>
<evidence type="ECO:0000256" key="9">
    <source>
        <dbReference type="ARBA" id="ARBA00022824"/>
    </source>
</evidence>
<dbReference type="GeneID" id="63716930"/>
<feature type="compositionally biased region" description="Basic residues" evidence="13">
    <location>
        <begin position="848"/>
        <end position="858"/>
    </location>
</feature>
<reference evidence="17 18" key="1">
    <citation type="journal article" date="2016" name="Sci. Rep.">
        <title>Insights into Adaptations to a Near-Obligate Nematode Endoparasitic Lifestyle from the Finished Genome of Drechmeria coniospora.</title>
        <authorList>
            <person name="Zhang L."/>
            <person name="Zhou Z."/>
            <person name="Guo Q."/>
            <person name="Fokkens L."/>
            <person name="Miskei M."/>
            <person name="Pocsi I."/>
            <person name="Zhang W."/>
            <person name="Chen M."/>
            <person name="Wang L."/>
            <person name="Sun Y."/>
            <person name="Donzelli B.G."/>
            <person name="Gibson D.M."/>
            <person name="Nelson D.R."/>
            <person name="Luo J.G."/>
            <person name="Rep M."/>
            <person name="Liu H."/>
            <person name="Yang S."/>
            <person name="Wang J."/>
            <person name="Krasnoff S.B."/>
            <person name="Xu Y."/>
            <person name="Molnar I."/>
            <person name="Lin M."/>
        </authorList>
    </citation>
    <scope>NUCLEOTIDE SEQUENCE [LARGE SCALE GENOMIC DNA]</scope>
    <source>
        <strain evidence="17 18">ARSEF 6962</strain>
    </source>
</reference>
<comment type="subcellular location">
    <subcellularLocation>
        <location evidence="1">Endoplasmic reticulum</location>
    </subcellularLocation>
    <subcellularLocation>
        <location evidence="3">Golgi apparatus</location>
    </subcellularLocation>
    <subcellularLocation>
        <location evidence="2">Mitochondrion inner membrane</location>
        <topology evidence="2">Single-pass membrane protein</topology>
    </subcellularLocation>
</comment>
<dbReference type="Pfam" id="PF25426">
    <property type="entry name" value="AAA_lid_BCS1"/>
    <property type="match status" value="1"/>
</dbReference>
<feature type="compositionally biased region" description="Basic residues" evidence="13">
    <location>
        <begin position="585"/>
        <end position="597"/>
    </location>
</feature>
<evidence type="ECO:0000259" key="16">
    <source>
        <dbReference type="SMART" id="SM01024"/>
    </source>
</evidence>
<dbReference type="EMBL" id="LAYC01000002">
    <property type="protein sequence ID" value="KYK57280.1"/>
    <property type="molecule type" value="Genomic_DNA"/>
</dbReference>
<dbReference type="Pfam" id="PF00004">
    <property type="entry name" value="AAA"/>
    <property type="match status" value="2"/>
</dbReference>
<evidence type="ECO:0000256" key="6">
    <source>
        <dbReference type="ARBA" id="ARBA00022741"/>
    </source>
</evidence>
<dbReference type="InterPro" id="IPR003959">
    <property type="entry name" value="ATPase_AAA_core"/>
</dbReference>
<feature type="region of interest" description="Disordered" evidence="13">
    <location>
        <begin position="669"/>
        <end position="694"/>
    </location>
</feature>
<feature type="domain" description="AAA+ ATPase" evidence="15">
    <location>
        <begin position="349"/>
        <end position="650"/>
    </location>
</feature>
<dbReference type="InterPro" id="IPR024096">
    <property type="entry name" value="NO_sig/Golgi_transp_ligand-bd"/>
</dbReference>
<feature type="compositionally biased region" description="Basic and acidic residues" evidence="13">
    <location>
        <begin position="518"/>
        <end position="540"/>
    </location>
</feature>
<evidence type="ECO:0000256" key="12">
    <source>
        <dbReference type="ARBA" id="ARBA00023034"/>
    </source>
</evidence>
<dbReference type="PROSITE" id="PS00674">
    <property type="entry name" value="AAA"/>
    <property type="match status" value="1"/>
</dbReference>
<dbReference type="SUPFAM" id="SSF52540">
    <property type="entry name" value="P-loop containing nucleoside triphosphate hydrolases"/>
    <property type="match status" value="2"/>
</dbReference>
<feature type="region of interest" description="Disordered" evidence="13">
    <location>
        <begin position="420"/>
        <end position="599"/>
    </location>
</feature>
<dbReference type="InterPro" id="IPR007194">
    <property type="entry name" value="TRAPP_component"/>
</dbReference>
<evidence type="ECO:0000313" key="18">
    <source>
        <dbReference type="Proteomes" id="UP000076580"/>
    </source>
</evidence>
<dbReference type="InParanoid" id="A0A151GJJ8"/>
<dbReference type="RefSeq" id="XP_040656632.1">
    <property type="nucleotide sequence ID" value="XM_040801599.1"/>
</dbReference>
<dbReference type="Pfam" id="PF04051">
    <property type="entry name" value="TRAPP"/>
    <property type="match status" value="1"/>
</dbReference>
<keyword evidence="12" id="KW-0333">Golgi apparatus</keyword>
<protein>
    <submittedName>
        <fullName evidence="17">Uncharacterized protein</fullName>
    </submittedName>
</protein>
<gene>
    <name evidence="17" type="ORF">DCS_04287</name>
</gene>
<dbReference type="PANTHER" id="PTHR20902">
    <property type="entry name" value="41-2 PROTEIN ANTIGEN-RELATED"/>
    <property type="match status" value="1"/>
</dbReference>
<dbReference type="GO" id="GO:0006888">
    <property type="term" value="P:endoplasmic reticulum to Golgi vesicle-mediated transport"/>
    <property type="evidence" value="ECO:0007669"/>
    <property type="project" value="TreeGrafter"/>
</dbReference>
<dbReference type="GO" id="GO:1990071">
    <property type="term" value="C:TRAPPII protein complex"/>
    <property type="evidence" value="ECO:0007669"/>
    <property type="project" value="TreeGrafter"/>
</dbReference>
<evidence type="ECO:0000256" key="3">
    <source>
        <dbReference type="ARBA" id="ARBA00004555"/>
    </source>
</evidence>
<dbReference type="GO" id="GO:1990070">
    <property type="term" value="C:TRAPPI protein complex"/>
    <property type="evidence" value="ECO:0007669"/>
    <property type="project" value="TreeGrafter"/>
</dbReference>
<dbReference type="InterPro" id="IPR016696">
    <property type="entry name" value="TRAPP-I_su5"/>
</dbReference>
<keyword evidence="14" id="KW-0732">Signal</keyword>
<evidence type="ECO:0000256" key="14">
    <source>
        <dbReference type="SAM" id="SignalP"/>
    </source>
</evidence>
<keyword evidence="10" id="KW-0067">ATP-binding</keyword>
<comment type="similarity">
    <text evidence="4">Belongs to the TRAPP small subunits family. BET3 subfamily.</text>
</comment>
<proteinExistence type="inferred from homology"/>
<keyword evidence="18" id="KW-1185">Reference proteome</keyword>
<feature type="compositionally biased region" description="Basic and acidic residues" evidence="13">
    <location>
        <begin position="435"/>
        <end position="454"/>
    </location>
</feature>
<dbReference type="FunFam" id="3.30.1380.20:FF:000007">
    <property type="entry name" value="Trafficking protein particle complex subunit"/>
    <property type="match status" value="1"/>
</dbReference>
<keyword evidence="7" id="KW-0999">Mitochondrion inner membrane</keyword>
<dbReference type="InterPro" id="IPR027417">
    <property type="entry name" value="P-loop_NTPase"/>
</dbReference>
<keyword evidence="11" id="KW-0931">ER-Golgi transport</keyword>
<evidence type="ECO:0000256" key="11">
    <source>
        <dbReference type="ARBA" id="ARBA00022892"/>
    </source>
</evidence>
<dbReference type="PANTHER" id="PTHR20902:SF0">
    <property type="entry name" value="TRAFFICKING PROTEIN PARTICLE COMPLEX SUBUNIT 5"/>
    <property type="match status" value="1"/>
</dbReference>
<dbReference type="GO" id="GO:0005524">
    <property type="term" value="F:ATP binding"/>
    <property type="evidence" value="ECO:0007669"/>
    <property type="project" value="UniProtKB-KW"/>
</dbReference>
<keyword evidence="9" id="KW-0256">Endoplasmic reticulum</keyword>
<dbReference type="InterPro" id="IPR003960">
    <property type="entry name" value="ATPase_AAA_CS"/>
</dbReference>
<feature type="compositionally biased region" description="Basic and acidic residues" evidence="13">
    <location>
        <begin position="479"/>
        <end position="510"/>
    </location>
</feature>
<dbReference type="SUPFAM" id="SSF111126">
    <property type="entry name" value="Ligand-binding domain in the NO signalling and Golgi transport"/>
    <property type="match status" value="1"/>
</dbReference>
<dbReference type="InterPro" id="IPR057495">
    <property type="entry name" value="AAA_lid_BCS1"/>
</dbReference>
<accession>A0A151GJJ8</accession>
<keyword evidence="8" id="KW-0378">Hydrolase</keyword>
<dbReference type="Gene3D" id="3.30.1380.20">
    <property type="entry name" value="Trafficking protein particle complex subunit 3"/>
    <property type="match status" value="1"/>
</dbReference>
<evidence type="ECO:0000313" key="17">
    <source>
        <dbReference type="EMBL" id="KYK57280.1"/>
    </source>
</evidence>
<dbReference type="AlphaFoldDB" id="A0A151GJJ8"/>
<keyword evidence="7" id="KW-0496">Mitochondrion</keyword>
<evidence type="ECO:0000259" key="15">
    <source>
        <dbReference type="SMART" id="SM00382"/>
    </source>
</evidence>
<dbReference type="Pfam" id="PF08740">
    <property type="entry name" value="BCS1_N"/>
    <property type="match status" value="1"/>
</dbReference>
<evidence type="ECO:0000256" key="13">
    <source>
        <dbReference type="SAM" id="MobiDB-lite"/>
    </source>
</evidence>
<organism evidence="17 18">
    <name type="scientific">Drechmeria coniospora</name>
    <name type="common">Nematophagous fungus</name>
    <name type="synonym">Meria coniospora</name>
    <dbReference type="NCBI Taxonomy" id="98403"/>
    <lineage>
        <taxon>Eukaryota</taxon>
        <taxon>Fungi</taxon>
        <taxon>Dikarya</taxon>
        <taxon>Ascomycota</taxon>
        <taxon>Pezizomycotina</taxon>
        <taxon>Sordariomycetes</taxon>
        <taxon>Hypocreomycetidae</taxon>
        <taxon>Hypocreales</taxon>
        <taxon>Ophiocordycipitaceae</taxon>
        <taxon>Drechmeria</taxon>
    </lineage>
</organism>
<dbReference type="Gene3D" id="3.40.50.300">
    <property type="entry name" value="P-loop containing nucleotide triphosphate hydrolases"/>
    <property type="match status" value="2"/>
</dbReference>
<feature type="compositionally biased region" description="Acidic residues" evidence="13">
    <location>
        <begin position="553"/>
        <end position="562"/>
    </location>
</feature>
<keyword evidence="7" id="KW-0472">Membrane</keyword>
<keyword evidence="6" id="KW-0547">Nucleotide-binding</keyword>
<sequence>MTSAMTYLAKIGLQLPLFLHSLAATSASNGSSVPANGSSGSFTARAADSYDSPGGGGGGPDLFPAGFMDSVLVTAGSSSPLMQVVLFLYRQVGARLGLDPSVLLTLLGFLWALSKIGSQIWDHVWDAVDRHFMCAMYVSEYDHIYSELLKWLSLQQSIRTSRYLMAQTVWRSAWEEEEEEIETALFLTDGNDGEGERIYLNFSNQAAKIGPRYVPAIGLTTFWHGGTYFRVHRRRETLIDTNGWGSGTKDVEELRLSCFGRSMEPIKRLLAEAKSAYYHDRYRKTSIYRPKPKEMRRDSNMWHQVARRPIRPMRTVVLDAQEKHSVLADVNEYLHPATPRWYASRGIPLRRGYLFHGPPGTGKTSFSFALAGVFGIDIYVISLQDVNITEEDLAALFTRLPRRCIVLLEDIDTAGLKRDEAGDSKAEKKAKKKQQAKEETKEVTEEEGGNKAVKELTNSVNGTHGEKEATHGEATIGDAKMDKVKDGESNEEAGKDEAKVGGEVKKGECEEGKDEEEVGKTEKCSKERTKGEESKEEKSCNKRNKATTTASDEQADDGDGDGGSERSSDSDSSDDEATEPPRSSYARRKGSKAKGSKKSISLSGLLNAIDGVASHEGRVLIMTTNKPETLDEALIRPGRVDVQVGFVNASASQAEELFYRMYETSRPPAAKQQIHGQQSAAQENGGAGKDGGEKAEKTLAGFQDRPGEIAASEAELRSIAKEFGRRMPDEKLSPAEIQGFLLKRKLCPRKALEDVGGWIEATLKQKEANSKVSTVQENGGDKKFLVASNVLDEMDDVYDVEGRAYVLQHKYRFGGQTCPTQATAGRRPTAFTDSLTYDFHIRHHSARLPPARRRRRLPHANAGHGQTQRRGKTHSEGACDRAGSVGDGSRTMASLPSAVPPPTKETGGLRVPSNGKTIYHRSLNRAKTGELSQASFAYLFGEMVSYAQRRVKGIQELEQRLNLQGHPIGMKLLDLLLYREPSRTQLRPLTIISLLHFIKQNIWQHLFGRQADRLEKSNNPETPDEYMIIDNEPLVNQYVSVPREMSQLNCAAFVAGVVEGVCDGANFGARVTAHTVGEGDMWPGKTVFLVKFRPEVVEREGFLGKS</sequence>
<evidence type="ECO:0000256" key="2">
    <source>
        <dbReference type="ARBA" id="ARBA00004434"/>
    </source>
</evidence>
<dbReference type="InterPro" id="IPR014851">
    <property type="entry name" value="BCS1_N"/>
</dbReference>
<dbReference type="STRING" id="98403.A0A151GJJ8"/>
<evidence type="ECO:0000256" key="4">
    <source>
        <dbReference type="ARBA" id="ARBA00006218"/>
    </source>
</evidence>
<name>A0A151GJJ8_DRECN</name>
<dbReference type="GO" id="GO:0005743">
    <property type="term" value="C:mitochondrial inner membrane"/>
    <property type="evidence" value="ECO:0007669"/>
    <property type="project" value="UniProtKB-SubCell"/>
</dbReference>
<dbReference type="InterPro" id="IPR003593">
    <property type="entry name" value="AAA+_ATPase"/>
</dbReference>